<dbReference type="RefSeq" id="WP_013603664.1">
    <property type="nucleotide sequence ID" value="NC_015151.1"/>
</dbReference>
<dbReference type="PANTHER" id="PTHR43363:SF2">
    <property type="entry name" value="PHOSPHORIBOSYLTRANSFERASE"/>
    <property type="match status" value="1"/>
</dbReference>
<evidence type="ECO:0000256" key="2">
    <source>
        <dbReference type="ARBA" id="ARBA00022679"/>
    </source>
</evidence>
<dbReference type="Proteomes" id="UP000007485">
    <property type="component" value="Chromosome"/>
</dbReference>
<feature type="domain" description="Phosphoribosyltransferase" evidence="3">
    <location>
        <begin position="12"/>
        <end position="150"/>
    </location>
</feature>
<protein>
    <submittedName>
        <fullName evidence="4">Phosphoribosyltransferase</fullName>
    </submittedName>
</protein>
<evidence type="ECO:0000313" key="4">
    <source>
        <dbReference type="EMBL" id="ADY00501.1"/>
    </source>
</evidence>
<dbReference type="GeneID" id="10287939"/>
<evidence type="ECO:0000313" key="5">
    <source>
        <dbReference type="Proteomes" id="UP000007485"/>
    </source>
</evidence>
<dbReference type="InterPro" id="IPR029057">
    <property type="entry name" value="PRTase-like"/>
</dbReference>
<proteinExistence type="predicted"/>
<dbReference type="AlphaFoldDB" id="F0QTF9"/>
<evidence type="ECO:0000259" key="3">
    <source>
        <dbReference type="Pfam" id="PF00156"/>
    </source>
</evidence>
<dbReference type="PANTHER" id="PTHR43363">
    <property type="entry name" value="HYPOXANTHINE PHOSPHORIBOSYLTRANSFERASE"/>
    <property type="match status" value="1"/>
</dbReference>
<sequence>MVRVPIRLVSWDEIAEWARVLSMKIKDSGWLPDIVVAIARGGYAPARLICDYLGISDLISVQVVHWPSTAQAAEKAYIKYPLSVDLSGKKVLVIDDIVDTGDSIQLAKEHIERNSRNVDVRTAALQWISTVAKFKPDYWAIEVKDWVWFVYPWNITEDMTNFIKRILIEESKNGKREWTLNEIINRMIDWYGDEILKVKITYIDLALRSLEKQNIITRTYKDGIEHILLRA</sequence>
<dbReference type="SUPFAM" id="SSF53271">
    <property type="entry name" value="PRTase-like"/>
    <property type="match status" value="1"/>
</dbReference>
<name>F0QTF9_VULM7</name>
<evidence type="ECO:0000256" key="1">
    <source>
        <dbReference type="ARBA" id="ARBA00022676"/>
    </source>
</evidence>
<keyword evidence="5" id="KW-1185">Reference proteome</keyword>
<dbReference type="Pfam" id="PF00156">
    <property type="entry name" value="Pribosyltran"/>
    <property type="match status" value="1"/>
</dbReference>
<dbReference type="InterPro" id="IPR000836">
    <property type="entry name" value="PRTase_dom"/>
</dbReference>
<dbReference type="GO" id="GO:0016757">
    <property type="term" value="F:glycosyltransferase activity"/>
    <property type="evidence" value="ECO:0007669"/>
    <property type="project" value="UniProtKB-KW"/>
</dbReference>
<dbReference type="Gene3D" id="3.40.50.2020">
    <property type="match status" value="1"/>
</dbReference>
<dbReference type="STRING" id="985053.VMUT_0287"/>
<dbReference type="HOGENOM" id="CLU_080904_0_0_2"/>
<dbReference type="CDD" id="cd06223">
    <property type="entry name" value="PRTases_typeI"/>
    <property type="match status" value="1"/>
</dbReference>
<keyword evidence="2" id="KW-0808">Transferase</keyword>
<dbReference type="OrthoDB" id="4952at2157"/>
<keyword evidence="1 4" id="KW-0328">Glycosyltransferase</keyword>
<reference evidence="4 5" key="1">
    <citation type="journal article" date="2011" name="J. Bacteriol.">
        <title>Complete genome sequence of 'Vulcanisaeta moutnovskia' strain 768-28, a novel member of the hyperthermophilic crenarchaeal genus vulcanisaeta.</title>
        <authorList>
            <person name="Gumerov V.M."/>
            <person name="Mardanov A.V."/>
            <person name="Beletsky A.V."/>
            <person name="Prokofeva M.I."/>
            <person name="Bonch-Osmolovskaya E.A."/>
            <person name="Ravin N.V."/>
            <person name="Skryabin K.G."/>
        </authorList>
    </citation>
    <scope>NUCLEOTIDE SEQUENCE [LARGE SCALE GENOMIC DNA]</scope>
    <source>
        <strain evidence="4 5">768-28</strain>
    </source>
</reference>
<dbReference type="EMBL" id="CP002529">
    <property type="protein sequence ID" value="ADY00501.1"/>
    <property type="molecule type" value="Genomic_DNA"/>
</dbReference>
<organism evidence="4 5">
    <name type="scientific">Vulcanisaeta moutnovskia (strain 768-28)</name>
    <dbReference type="NCBI Taxonomy" id="985053"/>
    <lineage>
        <taxon>Archaea</taxon>
        <taxon>Thermoproteota</taxon>
        <taxon>Thermoprotei</taxon>
        <taxon>Thermoproteales</taxon>
        <taxon>Thermoproteaceae</taxon>
        <taxon>Vulcanisaeta</taxon>
    </lineage>
</organism>
<accession>F0QTF9</accession>
<dbReference type="eggNOG" id="arCOG00040">
    <property type="taxonomic scope" value="Archaea"/>
</dbReference>
<dbReference type="KEGG" id="vmo:VMUT_0287"/>
<gene>
    <name evidence="4" type="ordered locus">VMUT_0287</name>
</gene>